<evidence type="ECO:0000313" key="2">
    <source>
        <dbReference type="Proteomes" id="UP000237347"/>
    </source>
</evidence>
<dbReference type="InterPro" id="IPR005299">
    <property type="entry name" value="MeTrfase_7"/>
</dbReference>
<proteinExistence type="predicted"/>
<comment type="caution">
    <text evidence="1">The sequence shown here is derived from an EMBL/GenBank/DDBJ whole genome shotgun (WGS) entry which is preliminary data.</text>
</comment>
<dbReference type="AlphaFoldDB" id="A0AAW0LFW0"/>
<protein>
    <submittedName>
        <fullName evidence="1">Farnesoic acid carboxyl-o-methyltransferase</fullName>
    </submittedName>
</protein>
<dbReference type="EMBL" id="PKMF04000116">
    <property type="protein sequence ID" value="KAK7849298.1"/>
    <property type="molecule type" value="Genomic_DNA"/>
</dbReference>
<evidence type="ECO:0000313" key="1">
    <source>
        <dbReference type="EMBL" id="KAK7849298.1"/>
    </source>
</evidence>
<gene>
    <name evidence="1" type="primary">FAMT_3</name>
    <name evidence="1" type="ORF">CFP56_003274</name>
</gene>
<dbReference type="Gene3D" id="3.40.50.150">
    <property type="entry name" value="Vaccinia Virus protein VP39"/>
    <property type="match status" value="1"/>
</dbReference>
<dbReference type="Pfam" id="PF03492">
    <property type="entry name" value="Methyltransf_7"/>
    <property type="match status" value="1"/>
</dbReference>
<keyword evidence="2" id="KW-1185">Reference proteome</keyword>
<dbReference type="SUPFAM" id="SSF53335">
    <property type="entry name" value="S-adenosyl-L-methionine-dependent methyltransferases"/>
    <property type="match status" value="1"/>
</dbReference>
<organism evidence="1 2">
    <name type="scientific">Quercus suber</name>
    <name type="common">Cork oak</name>
    <dbReference type="NCBI Taxonomy" id="58331"/>
    <lineage>
        <taxon>Eukaryota</taxon>
        <taxon>Viridiplantae</taxon>
        <taxon>Streptophyta</taxon>
        <taxon>Embryophyta</taxon>
        <taxon>Tracheophyta</taxon>
        <taxon>Spermatophyta</taxon>
        <taxon>Magnoliopsida</taxon>
        <taxon>eudicotyledons</taxon>
        <taxon>Gunneridae</taxon>
        <taxon>Pentapetalae</taxon>
        <taxon>rosids</taxon>
        <taxon>fabids</taxon>
        <taxon>Fagales</taxon>
        <taxon>Fagaceae</taxon>
        <taxon>Quercus</taxon>
    </lineage>
</organism>
<dbReference type="Proteomes" id="UP000237347">
    <property type="component" value="Unassembled WGS sequence"/>
</dbReference>
<name>A0AAW0LFW0_QUESU</name>
<dbReference type="PANTHER" id="PTHR31009">
    <property type="entry name" value="S-ADENOSYL-L-METHIONINE:CARBOXYL METHYLTRANSFERASE FAMILY PROTEIN"/>
    <property type="match status" value="1"/>
</dbReference>
<accession>A0AAW0LFW0</accession>
<dbReference type="InterPro" id="IPR029063">
    <property type="entry name" value="SAM-dependent_MTases_sf"/>
</dbReference>
<dbReference type="GO" id="GO:0008168">
    <property type="term" value="F:methyltransferase activity"/>
    <property type="evidence" value="ECO:0007669"/>
    <property type="project" value="InterPro"/>
</dbReference>
<reference evidence="1 2" key="1">
    <citation type="journal article" date="2018" name="Sci. Data">
        <title>The draft genome sequence of cork oak.</title>
        <authorList>
            <person name="Ramos A.M."/>
            <person name="Usie A."/>
            <person name="Barbosa P."/>
            <person name="Barros P.M."/>
            <person name="Capote T."/>
            <person name="Chaves I."/>
            <person name="Simoes F."/>
            <person name="Abreu I."/>
            <person name="Carrasquinho I."/>
            <person name="Faro C."/>
            <person name="Guimaraes J.B."/>
            <person name="Mendonca D."/>
            <person name="Nobrega F."/>
            <person name="Rodrigues L."/>
            <person name="Saibo N.J.M."/>
            <person name="Varela M.C."/>
            <person name="Egas C."/>
            <person name="Matos J."/>
            <person name="Miguel C.M."/>
            <person name="Oliveira M.M."/>
            <person name="Ricardo C.P."/>
            <person name="Goncalves S."/>
        </authorList>
    </citation>
    <scope>NUCLEOTIDE SEQUENCE [LARGE SCALE GENOMIC DNA]</scope>
    <source>
        <strain evidence="2">cv. HL8</strain>
    </source>
</reference>
<sequence length="159" mass="18318">MKNKNPRKNRMKKNTTELRRRCLRHSWVREIWVHGGVVEVAKEKINEAIANHFDINTLSGSLNPICVADLGCSTRPNTFFSVKNIIEAIELKYISKGENTETPKFMEFFNDQFSNDFNTLFISLPLNRQYFAAGVPGSFYGRLFPKASLHFIHSSYALQ</sequence>